<name>A0A371QBH6_STRIH</name>
<evidence type="ECO:0000256" key="1">
    <source>
        <dbReference type="SAM" id="MobiDB-lite"/>
    </source>
</evidence>
<dbReference type="EMBL" id="QUAC01000011">
    <property type="protein sequence ID" value="REK92042.1"/>
    <property type="molecule type" value="Genomic_DNA"/>
</dbReference>
<feature type="transmembrane region" description="Helical" evidence="2">
    <location>
        <begin position="45"/>
        <end position="69"/>
    </location>
</feature>
<keyword evidence="2" id="KW-0472">Membrane</keyword>
<keyword evidence="2" id="KW-0812">Transmembrane</keyword>
<gene>
    <name evidence="3" type="ORF">DY245_01530</name>
</gene>
<dbReference type="OrthoDB" id="9342777at2"/>
<keyword evidence="4" id="KW-1185">Reference proteome</keyword>
<comment type="caution">
    <text evidence="3">The sequence shown here is derived from an EMBL/GenBank/DDBJ whole genome shotgun (WGS) entry which is preliminary data.</text>
</comment>
<dbReference type="AlphaFoldDB" id="A0A371QBH6"/>
<feature type="compositionally biased region" description="Basic and acidic residues" evidence="1">
    <location>
        <begin position="1"/>
        <end position="23"/>
    </location>
</feature>
<protein>
    <submittedName>
        <fullName evidence="3">Uncharacterized protein</fullName>
    </submittedName>
</protein>
<feature type="region of interest" description="Disordered" evidence="1">
    <location>
        <begin position="1"/>
        <end position="31"/>
    </location>
</feature>
<organism evidence="3 4">
    <name type="scientific">Streptomyces inhibens</name>
    <dbReference type="NCBI Taxonomy" id="2293571"/>
    <lineage>
        <taxon>Bacteria</taxon>
        <taxon>Bacillati</taxon>
        <taxon>Actinomycetota</taxon>
        <taxon>Actinomycetes</taxon>
        <taxon>Kitasatosporales</taxon>
        <taxon>Streptomycetaceae</taxon>
        <taxon>Streptomyces</taxon>
    </lineage>
</organism>
<dbReference type="Pfam" id="PF19136">
    <property type="entry name" value="DUF5819"/>
    <property type="match status" value="1"/>
</dbReference>
<proteinExistence type="predicted"/>
<evidence type="ECO:0000256" key="2">
    <source>
        <dbReference type="SAM" id="Phobius"/>
    </source>
</evidence>
<dbReference type="InterPro" id="IPR043857">
    <property type="entry name" value="DUF5819"/>
</dbReference>
<sequence length="240" mass="26701">MVEPREASDEIGLDRADEGEAPRESGAVRALPPAPNGSWSLLSRIVIAGTIAVMAIGVTLHLVLVFLYVAPPNAISKQFGGLVDGYVYPEFDQNWQLFAPNPLQLNIAVNARAEVELPDGSRRLTGWVGLTAQDIRAIRDNPAPSHAHQNMLRQAWDFYNRTHDAKGRAVGLRGELSEAYVRRIAAHRLGPRRDGGQVVKVQIYARNTPIPPPKWSDQRENTQTGYQVLPWWPVSKEEFQ</sequence>
<dbReference type="Proteomes" id="UP000262477">
    <property type="component" value="Unassembled WGS sequence"/>
</dbReference>
<keyword evidence="2" id="KW-1133">Transmembrane helix</keyword>
<evidence type="ECO:0000313" key="3">
    <source>
        <dbReference type="EMBL" id="REK92042.1"/>
    </source>
</evidence>
<reference evidence="3 4" key="1">
    <citation type="submission" date="2018-08" db="EMBL/GenBank/DDBJ databases">
        <title>Streptomyces NEAU-D10 sp. nov., a novel Actinomycete isolated from soil.</title>
        <authorList>
            <person name="Jin L."/>
        </authorList>
    </citation>
    <scope>NUCLEOTIDE SEQUENCE [LARGE SCALE GENOMIC DNA]</scope>
    <source>
        <strain evidence="3 4">NEAU-D10</strain>
    </source>
</reference>
<evidence type="ECO:0000313" key="4">
    <source>
        <dbReference type="Proteomes" id="UP000262477"/>
    </source>
</evidence>
<accession>A0A371QBH6</accession>